<comment type="caution">
    <text evidence="1">The sequence shown here is derived from an EMBL/GenBank/DDBJ whole genome shotgun (WGS) entry which is preliminary data.</text>
</comment>
<dbReference type="AlphaFoldDB" id="A0A0V1IAS9"/>
<keyword evidence="2" id="KW-1185">Reference proteome</keyword>
<reference evidence="1 2" key="1">
    <citation type="submission" date="2015-01" db="EMBL/GenBank/DDBJ databases">
        <title>Evolution of Trichinella species and genotypes.</title>
        <authorList>
            <person name="Korhonen P.K."/>
            <person name="Edoardo P."/>
            <person name="Giuseppe L.R."/>
            <person name="Gasser R.B."/>
        </authorList>
    </citation>
    <scope>NUCLEOTIDE SEQUENCE [LARGE SCALE GENOMIC DNA]</scope>
    <source>
        <strain evidence="1">ISS588</strain>
    </source>
</reference>
<name>A0A0V1IAS9_TRIPS</name>
<feature type="non-terminal residue" evidence="1">
    <location>
        <position position="59"/>
    </location>
</feature>
<evidence type="ECO:0000313" key="2">
    <source>
        <dbReference type="Proteomes" id="UP000054805"/>
    </source>
</evidence>
<proteinExistence type="predicted"/>
<organism evidence="1 2">
    <name type="scientific">Trichinella pseudospiralis</name>
    <name type="common">Parasitic roundworm</name>
    <dbReference type="NCBI Taxonomy" id="6337"/>
    <lineage>
        <taxon>Eukaryota</taxon>
        <taxon>Metazoa</taxon>
        <taxon>Ecdysozoa</taxon>
        <taxon>Nematoda</taxon>
        <taxon>Enoplea</taxon>
        <taxon>Dorylaimia</taxon>
        <taxon>Trichinellida</taxon>
        <taxon>Trichinellidae</taxon>
        <taxon>Trichinella</taxon>
    </lineage>
</organism>
<dbReference type="Proteomes" id="UP000054805">
    <property type="component" value="Unassembled WGS sequence"/>
</dbReference>
<protein>
    <submittedName>
        <fullName evidence="1">Uncharacterized protein</fullName>
    </submittedName>
</protein>
<sequence>LTFRLITVPQHLNLINVNMTLIQRVLTNYRNRGSVSMISQIMSRALRGKARNSSLEKTN</sequence>
<evidence type="ECO:0000313" key="1">
    <source>
        <dbReference type="EMBL" id="KRZ19935.1"/>
    </source>
</evidence>
<gene>
    <name evidence="1" type="ORF">T4B_15357</name>
</gene>
<accession>A0A0V1IAS9</accession>
<feature type="non-terminal residue" evidence="1">
    <location>
        <position position="1"/>
    </location>
</feature>
<dbReference type="EMBL" id="JYDS01000259">
    <property type="protein sequence ID" value="KRZ19935.1"/>
    <property type="molecule type" value="Genomic_DNA"/>
</dbReference>